<comment type="caution">
    <text evidence="2">The sequence shown here is derived from an EMBL/GenBank/DDBJ whole genome shotgun (WGS) entry which is preliminary data.</text>
</comment>
<evidence type="ECO:0000256" key="1">
    <source>
        <dbReference type="SAM" id="MobiDB-lite"/>
    </source>
</evidence>
<organism evidence="2 3">
    <name type="scientific">Arthrobotrys musiformis</name>
    <dbReference type="NCBI Taxonomy" id="47236"/>
    <lineage>
        <taxon>Eukaryota</taxon>
        <taxon>Fungi</taxon>
        <taxon>Dikarya</taxon>
        <taxon>Ascomycota</taxon>
        <taxon>Pezizomycotina</taxon>
        <taxon>Orbiliomycetes</taxon>
        <taxon>Orbiliales</taxon>
        <taxon>Orbiliaceae</taxon>
        <taxon>Arthrobotrys</taxon>
    </lineage>
</organism>
<accession>A0AAV9W592</accession>
<gene>
    <name evidence="2" type="ORF">TWF481_007806</name>
</gene>
<name>A0AAV9W592_9PEZI</name>
<reference evidence="2 3" key="1">
    <citation type="submission" date="2023-08" db="EMBL/GenBank/DDBJ databases">
        <authorList>
            <person name="Palmer J.M."/>
        </authorList>
    </citation>
    <scope>NUCLEOTIDE SEQUENCE [LARGE SCALE GENOMIC DNA]</scope>
    <source>
        <strain evidence="2 3">TWF481</strain>
    </source>
</reference>
<sequence length="912" mass="104405">MPPAPNPQGRGSRWWSASQPSAEADTKCHAFHKDGTDCWEDVNFPGDKYCLRKSYKLAEAKYDAVEIEEGESDIQKIIKKLAAGREAVRLRDQANRRFYGLSEDNSGHNRWILKLQNSIQKLEQSPELVQWRLDLGRRRANDQKPIPARSLLQTGPKLAAEVIVLEQGRTILPRRSLHQPNPIAEVFLFNSVKSNGLEPRRPILKKIYDLAPSLKAHPTSTTGETSEMGERSPRDDILRFFLREIILHRGDPSEISRAVKCQNISAFLRSSSNAELDSYVTIFEAFKGLKLLRNSMPNSLQIEIMHCLRDAICDYISDSQPPPSPIYIKPTLSILGANIILEGTYPHRRMGIRFWDCLWTNFECEVQGEYLDIFAVRFRDLIQVKVLAALSRYRSWCPDYPRPGPYREPSIQYLSLHRALVMQRFVPMAEGIYDYDESLKFKTAGCELTNTEKRCYILGRVSLSSGMSYRLEQKLTRMVGNIIVLIFDSEKGYDVPMSHTSGEPVPWIIRNRTVQVGSPPCLGPWTTVLDAKSVFLQDDCRLKKLQNRSLAKDYLDFLIIDRDPWRGFQILREVAETICELCGKLSYHQLAHEAIQNYIPSHETTLDFNDEESIHYLDEFSLQDAIDFQGEPMLRFSYVENRSRCWDTTGSFRDTLETRAQYTKQQITGRLESHSISGILSDLEAHQVITPILEYEVLDTNSPPIVVKGSDGFDDLYFCYTYDMYPKYEQEVLRYTVRRRKGLFEFAKAYKRSHPGGVFAKGRIKVPYCAWPLPTSELPGLESLKFSTRQGCIYKWNLVPFDLPGASRAWQHFIDQEINDLLPFVCIVDTTVLLNLDSLWEGVRPALEGAIFAGTDRYRSGEIDESGDMPPPEPEWMAYARGELGATDSEAPDTDEIESDLDRAIARYLSSH</sequence>
<protein>
    <submittedName>
        <fullName evidence="2">Uncharacterized protein</fullName>
    </submittedName>
</protein>
<proteinExistence type="predicted"/>
<evidence type="ECO:0000313" key="2">
    <source>
        <dbReference type="EMBL" id="KAK6502759.1"/>
    </source>
</evidence>
<dbReference type="AlphaFoldDB" id="A0AAV9W592"/>
<dbReference type="Proteomes" id="UP001370758">
    <property type="component" value="Unassembled WGS sequence"/>
</dbReference>
<feature type="region of interest" description="Disordered" evidence="1">
    <location>
        <begin position="1"/>
        <end position="20"/>
    </location>
</feature>
<keyword evidence="3" id="KW-1185">Reference proteome</keyword>
<dbReference type="EMBL" id="JAVHJL010000005">
    <property type="protein sequence ID" value="KAK6502759.1"/>
    <property type="molecule type" value="Genomic_DNA"/>
</dbReference>
<evidence type="ECO:0000313" key="3">
    <source>
        <dbReference type="Proteomes" id="UP001370758"/>
    </source>
</evidence>